<sequence length="77" mass="8143">MKTVKVAEAKARLSAMLAEVEAGGEFVIARGGTPVARLVPLAARGERELGFVPFHVPESLDDPLPESELAAWEGDGE</sequence>
<dbReference type="Proteomes" id="UP000008366">
    <property type="component" value="Unassembled WGS sequence"/>
</dbReference>
<protein>
    <recommendedName>
        <fullName evidence="2">Antitoxin</fullName>
    </recommendedName>
</protein>
<accession>K6VIQ3</accession>
<dbReference type="OrthoDB" id="33091at2"/>
<evidence type="ECO:0000313" key="3">
    <source>
        <dbReference type="EMBL" id="GAB96118.1"/>
    </source>
</evidence>
<evidence type="ECO:0000256" key="1">
    <source>
        <dbReference type="ARBA" id="ARBA00009981"/>
    </source>
</evidence>
<evidence type="ECO:0000313" key="4">
    <source>
        <dbReference type="Proteomes" id="UP000008366"/>
    </source>
</evidence>
<comment type="caution">
    <text evidence="3">The sequence shown here is derived from an EMBL/GenBank/DDBJ whole genome shotgun (WGS) entry which is preliminary data.</text>
</comment>
<dbReference type="Gene3D" id="3.40.1620.10">
    <property type="entry name" value="YefM-like domain"/>
    <property type="match status" value="1"/>
</dbReference>
<dbReference type="STRING" id="1184609.KILIM_032_00030"/>
<dbReference type="EMBL" id="BAHD01000032">
    <property type="protein sequence ID" value="GAB96118.1"/>
    <property type="molecule type" value="Genomic_DNA"/>
</dbReference>
<dbReference type="PANTHER" id="PTHR35377:SF7">
    <property type="entry name" value="SSL1004 PROTEIN"/>
    <property type="match status" value="1"/>
</dbReference>
<dbReference type="PANTHER" id="PTHR35377">
    <property type="entry name" value="ANTITOXIN VAPB49-RELATED-RELATED"/>
    <property type="match status" value="1"/>
</dbReference>
<dbReference type="InterPro" id="IPR036165">
    <property type="entry name" value="YefM-like_sf"/>
</dbReference>
<comment type="function">
    <text evidence="2">Antitoxin component of a type II toxin-antitoxin (TA) system.</text>
</comment>
<dbReference type="RefSeq" id="WP_006592650.1">
    <property type="nucleotide sequence ID" value="NZ_BAHD01000032.1"/>
</dbReference>
<dbReference type="NCBIfam" id="TIGR01552">
    <property type="entry name" value="phd_fam"/>
    <property type="match status" value="1"/>
</dbReference>
<name>K6VIQ3_9MICO</name>
<comment type="similarity">
    <text evidence="1 2">Belongs to the phD/YefM antitoxin family.</text>
</comment>
<dbReference type="InterPro" id="IPR006442">
    <property type="entry name" value="Antitoxin_Phd/YefM"/>
</dbReference>
<gene>
    <name evidence="3" type="ORF">KILIM_032_00030</name>
</gene>
<dbReference type="eggNOG" id="COG4118">
    <property type="taxonomic scope" value="Bacteria"/>
</dbReference>
<reference evidence="3 4" key="1">
    <citation type="submission" date="2012-08" db="EMBL/GenBank/DDBJ databases">
        <title>Whole genome shotgun sequence of Kineosphaera limosa NBRC 100340.</title>
        <authorList>
            <person name="Yoshida I."/>
            <person name="Isaki S."/>
            <person name="Hosoyama A."/>
            <person name="Tsuchikane K."/>
            <person name="Katsumata H."/>
            <person name="Ando Y."/>
            <person name="Ohji S."/>
            <person name="Hamada M."/>
            <person name="Tamura T."/>
            <person name="Yamazoe A."/>
            <person name="Yamazaki S."/>
            <person name="Fujita N."/>
        </authorList>
    </citation>
    <scope>NUCLEOTIDE SEQUENCE [LARGE SCALE GENOMIC DNA]</scope>
    <source>
        <strain evidence="3 4">NBRC 100340</strain>
    </source>
</reference>
<evidence type="ECO:0000256" key="2">
    <source>
        <dbReference type="RuleBase" id="RU362080"/>
    </source>
</evidence>
<organism evidence="3 4">
    <name type="scientific">Kineosphaera limosa NBRC 100340</name>
    <dbReference type="NCBI Taxonomy" id="1184609"/>
    <lineage>
        <taxon>Bacteria</taxon>
        <taxon>Bacillati</taxon>
        <taxon>Actinomycetota</taxon>
        <taxon>Actinomycetes</taxon>
        <taxon>Micrococcales</taxon>
        <taxon>Dermatophilaceae</taxon>
        <taxon>Kineosphaera</taxon>
    </lineage>
</organism>
<dbReference type="Pfam" id="PF02604">
    <property type="entry name" value="PhdYeFM_antitox"/>
    <property type="match status" value="1"/>
</dbReference>
<dbReference type="AlphaFoldDB" id="K6VIQ3"/>
<proteinExistence type="inferred from homology"/>
<keyword evidence="4" id="KW-1185">Reference proteome</keyword>
<dbReference type="SUPFAM" id="SSF143120">
    <property type="entry name" value="YefM-like"/>
    <property type="match status" value="1"/>
</dbReference>
<dbReference type="InterPro" id="IPR051416">
    <property type="entry name" value="phD-YefM_TA_antitoxins"/>
</dbReference>